<name>A0A0M6WX55_9FIRM</name>
<sequence length="291" mass="33495">MNWMDKLERKWGRHAVANLSRYFVLAQVIGYVVQLTAPGLMSYMNFDMGSILHGQIWRIVTWIFTPTASLDVFGILFLFCVLMWGSSLESMLGTFRMNVFLWGSVILCDIVGAIVYVVTRILLGYGFSPYLSTYYILMSMLLALAMCMPEGEVRLYFVLPIRMKWMLIFELVYLGYQVVRIFSIGIASYGTGMGILVGVLNCVQIVVPVLNMFWFFHAMKTRLSGKQKKRQKEFRAQFSQPRPGSGIARHKCAICGRTELTNPELQFRYCSKCVGNREYCQDHLFTHQHVK</sequence>
<feature type="transmembrane region" description="Helical" evidence="5">
    <location>
        <begin position="167"/>
        <end position="189"/>
    </location>
</feature>
<evidence type="ECO:0008006" key="8">
    <source>
        <dbReference type="Google" id="ProtNLM"/>
    </source>
</evidence>
<keyword evidence="7" id="KW-1185">Reference proteome</keyword>
<feature type="transmembrane region" description="Helical" evidence="5">
    <location>
        <begin position="195"/>
        <end position="216"/>
    </location>
</feature>
<comment type="subcellular location">
    <subcellularLocation>
        <location evidence="1">Membrane</location>
        <topology evidence="1">Multi-pass membrane protein</topology>
    </subcellularLocation>
</comment>
<dbReference type="SUPFAM" id="SSF144091">
    <property type="entry name" value="Rhomboid-like"/>
    <property type="match status" value="1"/>
</dbReference>
<evidence type="ECO:0000313" key="6">
    <source>
        <dbReference type="EMBL" id="CRL41393.1"/>
    </source>
</evidence>
<dbReference type="AlphaFoldDB" id="A0A0M6WX55"/>
<dbReference type="OrthoDB" id="9778756at2"/>
<dbReference type="InterPro" id="IPR035952">
    <property type="entry name" value="Rhomboid-like_sf"/>
</dbReference>
<feature type="transmembrane region" description="Helical" evidence="5">
    <location>
        <begin position="130"/>
        <end position="147"/>
    </location>
</feature>
<feature type="transmembrane region" description="Helical" evidence="5">
    <location>
        <begin position="21"/>
        <end position="44"/>
    </location>
</feature>
<feature type="transmembrane region" description="Helical" evidence="5">
    <location>
        <begin position="56"/>
        <end position="85"/>
    </location>
</feature>
<evidence type="ECO:0000256" key="1">
    <source>
        <dbReference type="ARBA" id="ARBA00004141"/>
    </source>
</evidence>
<dbReference type="Proteomes" id="UP000049979">
    <property type="component" value="Unassembled WGS sequence"/>
</dbReference>
<protein>
    <recommendedName>
        <fullName evidence="8">Peptidase S54 rhomboid domain-containing protein</fullName>
    </recommendedName>
</protein>
<dbReference type="STRING" id="301302.ERS852420_01353"/>
<dbReference type="EMBL" id="CVRR01000048">
    <property type="protein sequence ID" value="CRL41393.1"/>
    <property type="molecule type" value="Genomic_DNA"/>
</dbReference>
<accession>A0A0M6WX55</accession>
<keyword evidence="3 5" id="KW-1133">Transmembrane helix</keyword>
<keyword evidence="4 5" id="KW-0472">Membrane</keyword>
<organism evidence="6 7">
    <name type="scientific">Roseburia faecis</name>
    <dbReference type="NCBI Taxonomy" id="301302"/>
    <lineage>
        <taxon>Bacteria</taxon>
        <taxon>Bacillati</taxon>
        <taxon>Bacillota</taxon>
        <taxon>Clostridia</taxon>
        <taxon>Lachnospirales</taxon>
        <taxon>Lachnospiraceae</taxon>
        <taxon>Roseburia</taxon>
    </lineage>
</organism>
<reference evidence="7" key="1">
    <citation type="submission" date="2015-05" db="EMBL/GenBank/DDBJ databases">
        <authorList>
            <consortium name="Pathogen Informatics"/>
        </authorList>
    </citation>
    <scope>NUCLEOTIDE SEQUENCE [LARGE SCALE GENOMIC DNA]</scope>
    <source>
        <strain evidence="7">M72</strain>
    </source>
</reference>
<evidence type="ECO:0000313" key="7">
    <source>
        <dbReference type="Proteomes" id="UP000049979"/>
    </source>
</evidence>
<evidence type="ECO:0000256" key="3">
    <source>
        <dbReference type="ARBA" id="ARBA00022989"/>
    </source>
</evidence>
<gene>
    <name evidence="6" type="ORF">M72_12151</name>
</gene>
<keyword evidence="2 5" id="KW-0812">Transmembrane</keyword>
<dbReference type="GO" id="GO:0016020">
    <property type="term" value="C:membrane"/>
    <property type="evidence" value="ECO:0007669"/>
    <property type="project" value="UniProtKB-SubCell"/>
</dbReference>
<evidence type="ECO:0000256" key="4">
    <source>
        <dbReference type="ARBA" id="ARBA00023136"/>
    </source>
</evidence>
<evidence type="ECO:0000256" key="2">
    <source>
        <dbReference type="ARBA" id="ARBA00022692"/>
    </source>
</evidence>
<dbReference type="RefSeq" id="WP_055068452.1">
    <property type="nucleotide sequence ID" value="NZ_CP173697.1"/>
</dbReference>
<proteinExistence type="predicted"/>
<dbReference type="Gene3D" id="1.20.1540.10">
    <property type="entry name" value="Rhomboid-like"/>
    <property type="match status" value="1"/>
</dbReference>
<feature type="transmembrane region" description="Helical" evidence="5">
    <location>
        <begin position="97"/>
        <end position="118"/>
    </location>
</feature>
<evidence type="ECO:0000256" key="5">
    <source>
        <dbReference type="SAM" id="Phobius"/>
    </source>
</evidence>